<accession>A0A1F7YEP3</accession>
<evidence type="ECO:0000313" key="2">
    <source>
        <dbReference type="Proteomes" id="UP000178851"/>
    </source>
</evidence>
<organism evidence="1 2">
    <name type="scientific">Candidatus Woesebacteria bacterium RIFCSPHIGHO2_01_FULL_39_28</name>
    <dbReference type="NCBI Taxonomy" id="1802496"/>
    <lineage>
        <taxon>Bacteria</taxon>
        <taxon>Candidatus Woeseibacteriota</taxon>
    </lineage>
</organism>
<dbReference type="EMBL" id="MGGI01000020">
    <property type="protein sequence ID" value="OGM25752.1"/>
    <property type="molecule type" value="Genomic_DNA"/>
</dbReference>
<sequence>MYQFIRDVYKNNRGSWSRVLDVTCHYCKKHLFFYQKDGPGLLKRSYIDRIIDLRPKISKEFHCFHCNELLGIFQPYKKENNRPAFSWLVGALEYQIVPQIKLKGRI</sequence>
<proteinExistence type="predicted"/>
<dbReference type="Proteomes" id="UP000178851">
    <property type="component" value="Unassembled WGS sequence"/>
</dbReference>
<comment type="caution">
    <text evidence="1">The sequence shown here is derived from an EMBL/GenBank/DDBJ whole genome shotgun (WGS) entry which is preliminary data.</text>
</comment>
<evidence type="ECO:0000313" key="1">
    <source>
        <dbReference type="EMBL" id="OGM25752.1"/>
    </source>
</evidence>
<protein>
    <submittedName>
        <fullName evidence="1">Uncharacterized protein</fullName>
    </submittedName>
</protein>
<reference evidence="1 2" key="1">
    <citation type="journal article" date="2016" name="Nat. Commun.">
        <title>Thousands of microbial genomes shed light on interconnected biogeochemical processes in an aquifer system.</title>
        <authorList>
            <person name="Anantharaman K."/>
            <person name="Brown C.T."/>
            <person name="Hug L.A."/>
            <person name="Sharon I."/>
            <person name="Castelle C.J."/>
            <person name="Probst A.J."/>
            <person name="Thomas B.C."/>
            <person name="Singh A."/>
            <person name="Wilkins M.J."/>
            <person name="Karaoz U."/>
            <person name="Brodie E.L."/>
            <person name="Williams K.H."/>
            <person name="Hubbard S.S."/>
            <person name="Banfield J.F."/>
        </authorList>
    </citation>
    <scope>NUCLEOTIDE SEQUENCE [LARGE SCALE GENOMIC DNA]</scope>
</reference>
<name>A0A1F7YEP3_9BACT</name>
<gene>
    <name evidence="1" type="ORF">A2627_01620</name>
</gene>
<dbReference type="AlphaFoldDB" id="A0A1F7YEP3"/>